<dbReference type="Proteomes" id="UP000715095">
    <property type="component" value="Unassembled WGS sequence"/>
</dbReference>
<dbReference type="Pfam" id="PF19700">
    <property type="entry name" value="DUF6198"/>
    <property type="match status" value="1"/>
</dbReference>
<feature type="transmembrane region" description="Helical" evidence="1">
    <location>
        <begin position="78"/>
        <end position="100"/>
    </location>
</feature>
<dbReference type="PANTHER" id="PTHR40078:SF1">
    <property type="entry name" value="INTEGRAL MEMBRANE PROTEIN"/>
    <property type="match status" value="1"/>
</dbReference>
<protein>
    <recommendedName>
        <fullName evidence="4">YitT family protein</fullName>
    </recommendedName>
</protein>
<reference evidence="2 3" key="1">
    <citation type="journal article" date="2021" name="Sci. Rep.">
        <title>The distribution of antibiotic resistance genes in chicken gut microbiota commensals.</title>
        <authorList>
            <person name="Juricova H."/>
            <person name="Matiasovicova J."/>
            <person name="Kubasova T."/>
            <person name="Cejkova D."/>
            <person name="Rychlik I."/>
        </authorList>
    </citation>
    <scope>NUCLEOTIDE SEQUENCE [LARGE SCALE GENOMIC DNA]</scope>
    <source>
        <strain evidence="2 3">An829</strain>
    </source>
</reference>
<accession>A0ABS2DUC7</accession>
<evidence type="ECO:0000313" key="2">
    <source>
        <dbReference type="EMBL" id="MBM6704899.1"/>
    </source>
</evidence>
<keyword evidence="1" id="KW-0812">Transmembrane</keyword>
<organism evidence="2 3">
    <name type="scientific">Sutterella massiliensis</name>
    <dbReference type="NCBI Taxonomy" id="1816689"/>
    <lineage>
        <taxon>Bacteria</taxon>
        <taxon>Pseudomonadati</taxon>
        <taxon>Pseudomonadota</taxon>
        <taxon>Betaproteobacteria</taxon>
        <taxon>Burkholderiales</taxon>
        <taxon>Sutterellaceae</taxon>
        <taxon>Sutterella</taxon>
    </lineage>
</organism>
<sequence length="211" mass="22614">MIQRMLIFFFGLCMLSLGIATTTHAELGTGTLSSVALVLNRATGVSMGFFVFLTNFFFFVIQIIIDSRAILQKALRQLPICAAFGLIFDIAMMVTSFVAPETYVGQIGYVLLGTLGVGIGIASMVFARIAILPPEGVVLAVLGRWGGSFGTLRMGIDIFLVVVASTLSLILFGTVVGVREGTLIAALLGGQIAKRVLIVWGRLFPKHRVLD</sequence>
<feature type="transmembrane region" description="Helical" evidence="1">
    <location>
        <begin position="49"/>
        <end position="71"/>
    </location>
</feature>
<dbReference type="InterPro" id="IPR038750">
    <property type="entry name" value="YczE/YyaS-like"/>
</dbReference>
<dbReference type="PANTHER" id="PTHR40078">
    <property type="entry name" value="INTEGRAL MEMBRANE PROTEIN-RELATED"/>
    <property type="match status" value="1"/>
</dbReference>
<evidence type="ECO:0008006" key="4">
    <source>
        <dbReference type="Google" id="ProtNLM"/>
    </source>
</evidence>
<gene>
    <name evidence="2" type="ORF">H6A60_10470</name>
</gene>
<keyword evidence="1" id="KW-0472">Membrane</keyword>
<dbReference type="EMBL" id="JACJJC010000025">
    <property type="protein sequence ID" value="MBM6704899.1"/>
    <property type="molecule type" value="Genomic_DNA"/>
</dbReference>
<feature type="transmembrane region" description="Helical" evidence="1">
    <location>
        <begin position="106"/>
        <end position="131"/>
    </location>
</feature>
<dbReference type="RefSeq" id="WP_205104361.1">
    <property type="nucleotide sequence ID" value="NZ_JACJJC010000025.1"/>
</dbReference>
<keyword evidence="3" id="KW-1185">Reference proteome</keyword>
<proteinExistence type="predicted"/>
<keyword evidence="1" id="KW-1133">Transmembrane helix</keyword>
<evidence type="ECO:0000313" key="3">
    <source>
        <dbReference type="Proteomes" id="UP000715095"/>
    </source>
</evidence>
<name>A0ABS2DUC7_9BURK</name>
<evidence type="ECO:0000256" key="1">
    <source>
        <dbReference type="SAM" id="Phobius"/>
    </source>
</evidence>
<feature type="transmembrane region" description="Helical" evidence="1">
    <location>
        <begin position="152"/>
        <end position="176"/>
    </location>
</feature>
<feature type="transmembrane region" description="Helical" evidence="1">
    <location>
        <begin position="182"/>
        <end position="204"/>
    </location>
</feature>
<comment type="caution">
    <text evidence="2">The sequence shown here is derived from an EMBL/GenBank/DDBJ whole genome shotgun (WGS) entry which is preliminary data.</text>
</comment>